<feature type="compositionally biased region" description="Polar residues" evidence="1">
    <location>
        <begin position="62"/>
        <end position="76"/>
    </location>
</feature>
<evidence type="ECO:0000313" key="3">
    <source>
        <dbReference type="Proteomes" id="UP001279734"/>
    </source>
</evidence>
<name>A0AAD3SLN9_NEPGR</name>
<sequence>MNTIYSQQASSNTQKHQVQILVTCQRLSYNSSSLSQVSKGGEELHCKSFKGLFQLEAHSKWNPATTNRDLGESPSTYPAMADQLQRKPHSPTKRNTQPTASALRRGPS</sequence>
<evidence type="ECO:0000313" key="2">
    <source>
        <dbReference type="EMBL" id="GMH12904.1"/>
    </source>
</evidence>
<proteinExistence type="predicted"/>
<comment type="caution">
    <text evidence="2">The sequence shown here is derived from an EMBL/GenBank/DDBJ whole genome shotgun (WGS) entry which is preliminary data.</text>
</comment>
<evidence type="ECO:0000256" key="1">
    <source>
        <dbReference type="SAM" id="MobiDB-lite"/>
    </source>
</evidence>
<protein>
    <submittedName>
        <fullName evidence="2">Uncharacterized protein</fullName>
    </submittedName>
</protein>
<dbReference type="AlphaFoldDB" id="A0AAD3SLN9"/>
<keyword evidence="3" id="KW-1185">Reference proteome</keyword>
<dbReference type="EMBL" id="BSYO01000012">
    <property type="protein sequence ID" value="GMH12904.1"/>
    <property type="molecule type" value="Genomic_DNA"/>
</dbReference>
<organism evidence="2 3">
    <name type="scientific">Nepenthes gracilis</name>
    <name type="common">Slender pitcher plant</name>
    <dbReference type="NCBI Taxonomy" id="150966"/>
    <lineage>
        <taxon>Eukaryota</taxon>
        <taxon>Viridiplantae</taxon>
        <taxon>Streptophyta</taxon>
        <taxon>Embryophyta</taxon>
        <taxon>Tracheophyta</taxon>
        <taxon>Spermatophyta</taxon>
        <taxon>Magnoliopsida</taxon>
        <taxon>eudicotyledons</taxon>
        <taxon>Gunneridae</taxon>
        <taxon>Pentapetalae</taxon>
        <taxon>Caryophyllales</taxon>
        <taxon>Nepenthaceae</taxon>
        <taxon>Nepenthes</taxon>
    </lineage>
</organism>
<accession>A0AAD3SLN9</accession>
<feature type="region of interest" description="Disordered" evidence="1">
    <location>
        <begin position="60"/>
        <end position="108"/>
    </location>
</feature>
<dbReference type="Proteomes" id="UP001279734">
    <property type="component" value="Unassembled WGS sequence"/>
</dbReference>
<gene>
    <name evidence="2" type="ORF">Nepgr_014745</name>
</gene>
<reference evidence="2" key="1">
    <citation type="submission" date="2023-05" db="EMBL/GenBank/DDBJ databases">
        <title>Nepenthes gracilis genome sequencing.</title>
        <authorList>
            <person name="Fukushima K."/>
        </authorList>
    </citation>
    <scope>NUCLEOTIDE SEQUENCE</scope>
    <source>
        <strain evidence="2">SING2019-196</strain>
    </source>
</reference>